<dbReference type="GO" id="GO:0140575">
    <property type="term" value="F:transmembrane monodehydroascorbate reductase activity"/>
    <property type="evidence" value="ECO:0007669"/>
    <property type="project" value="InterPro"/>
</dbReference>
<accession>A0A8H6SW48</accession>
<evidence type="ECO:0000256" key="8">
    <source>
        <dbReference type="ARBA" id="ARBA00022989"/>
    </source>
</evidence>
<name>A0A8H6SW48_MYCCL</name>
<feature type="transmembrane region" description="Helical" evidence="11">
    <location>
        <begin position="15"/>
        <end position="34"/>
    </location>
</feature>
<dbReference type="InterPro" id="IPR006593">
    <property type="entry name" value="Cyt_b561/ferric_Rdtase_TM"/>
</dbReference>
<feature type="transmembrane region" description="Helical" evidence="11">
    <location>
        <begin position="46"/>
        <end position="67"/>
    </location>
</feature>
<dbReference type="SMART" id="SM00665">
    <property type="entry name" value="B561"/>
    <property type="match status" value="1"/>
</dbReference>
<evidence type="ECO:0000256" key="2">
    <source>
        <dbReference type="ARBA" id="ARBA00004141"/>
    </source>
</evidence>
<evidence type="ECO:0000256" key="7">
    <source>
        <dbReference type="ARBA" id="ARBA00022982"/>
    </source>
</evidence>
<keyword evidence="5 11" id="KW-0812">Transmembrane</keyword>
<evidence type="ECO:0000256" key="3">
    <source>
        <dbReference type="ARBA" id="ARBA00022448"/>
    </source>
</evidence>
<dbReference type="EMBL" id="JACAZE010000009">
    <property type="protein sequence ID" value="KAF7305917.1"/>
    <property type="molecule type" value="Genomic_DNA"/>
</dbReference>
<proteinExistence type="predicted"/>
<keyword evidence="10 11" id="KW-0472">Membrane</keyword>
<sequence>MSESGLSPFESTARIHAHLGFFAFLVGLPLGILISRYLRTFINHWFWPHAIVNFLFTGPLVFATIALGHQAVQKSGGRHFDDVHERIGLALLLLYLLQFFLGVFIHSIKFPSLNARIPGGRSPQNYLHAILGLTTVLLACWQTHYGLWYEWAKATGNAHPVNWRCKHFWLGIVVAFWALYVVGLGLLPRQYKQEAQGRTEKGKMLV</sequence>
<evidence type="ECO:0000313" key="14">
    <source>
        <dbReference type="Proteomes" id="UP000613580"/>
    </source>
</evidence>
<evidence type="ECO:0000313" key="13">
    <source>
        <dbReference type="EMBL" id="KAF7305917.1"/>
    </source>
</evidence>
<dbReference type="Proteomes" id="UP000613580">
    <property type="component" value="Unassembled WGS sequence"/>
</dbReference>
<dbReference type="GO" id="GO:0016020">
    <property type="term" value="C:membrane"/>
    <property type="evidence" value="ECO:0007669"/>
    <property type="project" value="UniProtKB-SubCell"/>
</dbReference>
<evidence type="ECO:0000256" key="1">
    <source>
        <dbReference type="ARBA" id="ARBA00001970"/>
    </source>
</evidence>
<evidence type="ECO:0000256" key="10">
    <source>
        <dbReference type="ARBA" id="ARBA00023136"/>
    </source>
</evidence>
<keyword evidence="4" id="KW-0349">Heme</keyword>
<dbReference type="AlphaFoldDB" id="A0A8H6SW48"/>
<dbReference type="Gene3D" id="1.20.120.1770">
    <property type="match status" value="1"/>
</dbReference>
<dbReference type="OrthoDB" id="366214at2759"/>
<dbReference type="GO" id="GO:0020037">
    <property type="term" value="F:heme binding"/>
    <property type="evidence" value="ECO:0007669"/>
    <property type="project" value="TreeGrafter"/>
</dbReference>
<evidence type="ECO:0000256" key="9">
    <source>
        <dbReference type="ARBA" id="ARBA00023004"/>
    </source>
</evidence>
<protein>
    <submittedName>
        <fullName evidence="13">Cytochrome b561 domain-containing protein</fullName>
    </submittedName>
</protein>
<keyword evidence="6" id="KW-0479">Metal-binding</keyword>
<keyword evidence="14" id="KW-1185">Reference proteome</keyword>
<dbReference type="PROSITE" id="PS50939">
    <property type="entry name" value="CYTOCHROME_B561"/>
    <property type="match status" value="1"/>
</dbReference>
<dbReference type="PANTHER" id="PTHR15422:SF24">
    <property type="entry name" value="DOMON RELATED DOMAIN-CONTAINING PROTEIN"/>
    <property type="match status" value="1"/>
</dbReference>
<dbReference type="PANTHER" id="PTHR15422">
    <property type="entry name" value="OS05G0565100 PROTEIN"/>
    <property type="match status" value="1"/>
</dbReference>
<evidence type="ECO:0000259" key="12">
    <source>
        <dbReference type="PROSITE" id="PS50939"/>
    </source>
</evidence>
<feature type="transmembrane region" description="Helical" evidence="11">
    <location>
        <begin position="126"/>
        <end position="148"/>
    </location>
</feature>
<dbReference type="GO" id="GO:0046872">
    <property type="term" value="F:metal ion binding"/>
    <property type="evidence" value="ECO:0007669"/>
    <property type="project" value="UniProtKB-KW"/>
</dbReference>
<comment type="caution">
    <text evidence="13">The sequence shown here is derived from an EMBL/GenBank/DDBJ whole genome shotgun (WGS) entry which is preliminary data.</text>
</comment>
<comment type="cofactor">
    <cofactor evidence="1">
        <name>heme b</name>
        <dbReference type="ChEBI" id="CHEBI:60344"/>
    </cofactor>
</comment>
<organism evidence="13 14">
    <name type="scientific">Mycena chlorophos</name>
    <name type="common">Agaric fungus</name>
    <name type="synonym">Agaricus chlorophos</name>
    <dbReference type="NCBI Taxonomy" id="658473"/>
    <lineage>
        <taxon>Eukaryota</taxon>
        <taxon>Fungi</taxon>
        <taxon>Dikarya</taxon>
        <taxon>Basidiomycota</taxon>
        <taxon>Agaricomycotina</taxon>
        <taxon>Agaricomycetes</taxon>
        <taxon>Agaricomycetidae</taxon>
        <taxon>Agaricales</taxon>
        <taxon>Marasmiineae</taxon>
        <taxon>Mycenaceae</taxon>
        <taxon>Mycena</taxon>
    </lineage>
</organism>
<evidence type="ECO:0000256" key="11">
    <source>
        <dbReference type="SAM" id="Phobius"/>
    </source>
</evidence>
<evidence type="ECO:0000256" key="6">
    <source>
        <dbReference type="ARBA" id="ARBA00022723"/>
    </source>
</evidence>
<reference evidence="13" key="1">
    <citation type="submission" date="2020-05" db="EMBL/GenBank/DDBJ databases">
        <title>Mycena genomes resolve the evolution of fungal bioluminescence.</title>
        <authorList>
            <person name="Tsai I.J."/>
        </authorList>
    </citation>
    <scope>NUCLEOTIDE SEQUENCE</scope>
    <source>
        <strain evidence="13">110903Hualien_Pintung</strain>
    </source>
</reference>
<keyword evidence="9" id="KW-0408">Iron</keyword>
<feature type="transmembrane region" description="Helical" evidence="11">
    <location>
        <begin position="87"/>
        <end position="105"/>
    </location>
</feature>
<dbReference type="InterPro" id="IPR045150">
    <property type="entry name" value="CYB561D1/2"/>
</dbReference>
<keyword evidence="8 11" id="KW-1133">Transmembrane helix</keyword>
<gene>
    <name evidence="13" type="ORF">HMN09_00745900</name>
</gene>
<evidence type="ECO:0000256" key="4">
    <source>
        <dbReference type="ARBA" id="ARBA00022617"/>
    </source>
</evidence>
<evidence type="ECO:0000256" key="5">
    <source>
        <dbReference type="ARBA" id="ARBA00022692"/>
    </source>
</evidence>
<comment type="subcellular location">
    <subcellularLocation>
        <location evidence="2">Membrane</location>
        <topology evidence="2">Multi-pass membrane protein</topology>
    </subcellularLocation>
</comment>
<keyword evidence="7" id="KW-0249">Electron transport</keyword>
<dbReference type="CDD" id="cd08760">
    <property type="entry name" value="Cyt_b561_FRRS1_like"/>
    <property type="match status" value="1"/>
</dbReference>
<feature type="domain" description="Cytochrome b561" evidence="12">
    <location>
        <begin position="1"/>
        <end position="186"/>
    </location>
</feature>
<keyword evidence="3" id="KW-0813">Transport</keyword>
<feature type="transmembrane region" description="Helical" evidence="11">
    <location>
        <begin position="168"/>
        <end position="187"/>
    </location>
</feature>